<dbReference type="EMBL" id="AP035788">
    <property type="protein sequence ID" value="BFO78667.1"/>
    <property type="molecule type" value="Genomic_DNA"/>
</dbReference>
<sequence>MGNIQWSRIKNSIKLYCKNAFAEQNIAILETDINDAIDIFYNLLSKKIPYAMLNGLGRTVLPALQESCCDNPGSLSSFLVIKAQVDSIMKILLITTGKKTYAEVTGKGTKQLFVWTGIVPSYTMQDPHITLAIAETYKGRSDGLYLFAYTDYCRNELHESPDIDASVVTYGLKHILAFYIFMIYMLKSDLLSLHPEYAEKSYTQISDPKGERMYYDFMNYGQAANAIKNRFINLFVLETLYSSNTEKSKLIEKMLIFSKNSLKQASAERILERLKGNNRIVITPSFQVCLSDEERNRLGDAYSNYAERINDFLNQLDSFISMYSLTCERSILFDVVKTFFENNFNTDLIEISDNIEIEETNELHILTDKLKKYGCADNSIKNAIISLLQICKSNDILVRLGMSKLYSKISNPDAFEQYANSPNRKVYVDTQLVLYGLCVNMDLGSSDNKRFVSMKNLLSTISNKDNIQLTMCRHYLSEVSYHLRQALLLIPFADRYDIYKREISSNVFYRYYYELREKNMLSEDINSFADFLYDVFGFEESDAYSSSFWESSTSVLEDIIYNDLGVTIERIPMYGEDQINRAANVFKSLFTENKSKSDLILKNDAIMGIHLFATPIEEAEPFFLTWDSMFSPFRKKYIQSYKKTKHIYWHLFSPMKFVNHIDLLNLHVDIDSLSDDMLTMIETDEYKNHTSRIIDKFSKILDISGIDATKRRKYINMINEEVFNEQDFPNIIEAESDELQSEIKKIADLFEKLLDHYKEISVDSLATYTKYVLNEEFFQSLVTLIKETANKGTDDMTMNKFYEKIDNLSREMFENEKID</sequence>
<organism evidence="1">
    <name type="scientific">Prevotella sp. GTC17260</name>
    <dbReference type="NCBI Taxonomy" id="3236796"/>
    <lineage>
        <taxon>Bacteria</taxon>
        <taxon>Pseudomonadati</taxon>
        <taxon>Bacteroidota</taxon>
        <taxon>Bacteroidia</taxon>
        <taxon>Bacteroidales</taxon>
        <taxon>Prevotellaceae</taxon>
        <taxon>Prevotella</taxon>
    </lineage>
</organism>
<dbReference type="AlphaFoldDB" id="A0AB33JKC4"/>
<gene>
    <name evidence="1" type="ORF">GTC17260_13020</name>
</gene>
<proteinExistence type="predicted"/>
<name>A0AB33JKC4_9BACT</name>
<accession>A0AB33JKC4</accession>
<evidence type="ECO:0000313" key="1">
    <source>
        <dbReference type="EMBL" id="BFO78667.1"/>
    </source>
</evidence>
<protein>
    <submittedName>
        <fullName evidence="1">Uncharacterized protein</fullName>
    </submittedName>
</protein>
<reference evidence="1" key="1">
    <citation type="submission" date="2024-07" db="EMBL/GenBank/DDBJ databases">
        <title>Complete genome sequence of Prevotella sp. YM-2024 GTC17260.</title>
        <authorList>
            <person name="Hayashi M."/>
            <person name="Muto Y."/>
            <person name="Tanaka K."/>
            <person name="Niwa H."/>
        </authorList>
    </citation>
    <scope>NUCLEOTIDE SEQUENCE</scope>
    <source>
        <strain evidence="1">GTC17260</strain>
    </source>
</reference>